<dbReference type="EMBL" id="BSNC01000001">
    <property type="protein sequence ID" value="GLP94750.1"/>
    <property type="molecule type" value="Genomic_DNA"/>
</dbReference>
<keyword evidence="3" id="KW-1185">Reference proteome</keyword>
<sequence length="58" mass="6355">MTPTPAQNSSNGPQGSNRVQINSNGLKLLRNGIETITIPDWPSASRHIFNTTYISETK</sequence>
<dbReference type="AlphaFoldDB" id="A0AA37VWE5"/>
<organism evidence="2 3">
    <name type="scientific">Paraferrimonas sedimenticola</name>
    <dbReference type="NCBI Taxonomy" id="375674"/>
    <lineage>
        <taxon>Bacteria</taxon>
        <taxon>Pseudomonadati</taxon>
        <taxon>Pseudomonadota</taxon>
        <taxon>Gammaproteobacteria</taxon>
        <taxon>Alteromonadales</taxon>
        <taxon>Ferrimonadaceae</taxon>
        <taxon>Paraferrimonas</taxon>
    </lineage>
</organism>
<accession>A0AA37VWE5</accession>
<dbReference type="Proteomes" id="UP001161422">
    <property type="component" value="Unassembled WGS sequence"/>
</dbReference>
<reference evidence="2" key="2">
    <citation type="submission" date="2023-01" db="EMBL/GenBank/DDBJ databases">
        <title>Draft genome sequence of Paraferrimonas sedimenticola strain NBRC 101628.</title>
        <authorList>
            <person name="Sun Q."/>
            <person name="Mori K."/>
        </authorList>
    </citation>
    <scope>NUCLEOTIDE SEQUENCE</scope>
    <source>
        <strain evidence="2">NBRC 101628</strain>
    </source>
</reference>
<reference evidence="2" key="1">
    <citation type="journal article" date="2014" name="Int. J. Syst. Evol. Microbiol.">
        <title>Complete genome sequence of Corynebacterium casei LMG S-19264T (=DSM 44701T), isolated from a smear-ripened cheese.</title>
        <authorList>
            <consortium name="US DOE Joint Genome Institute (JGI-PGF)"/>
            <person name="Walter F."/>
            <person name="Albersmeier A."/>
            <person name="Kalinowski J."/>
            <person name="Ruckert C."/>
        </authorList>
    </citation>
    <scope>NUCLEOTIDE SEQUENCE</scope>
    <source>
        <strain evidence="2">NBRC 101628</strain>
    </source>
</reference>
<protein>
    <submittedName>
        <fullName evidence="2">Uncharacterized protein</fullName>
    </submittedName>
</protein>
<name>A0AA37VWE5_9GAMM</name>
<evidence type="ECO:0000313" key="3">
    <source>
        <dbReference type="Proteomes" id="UP001161422"/>
    </source>
</evidence>
<feature type="region of interest" description="Disordered" evidence="1">
    <location>
        <begin position="1"/>
        <end position="22"/>
    </location>
</feature>
<proteinExistence type="predicted"/>
<evidence type="ECO:0000256" key="1">
    <source>
        <dbReference type="SAM" id="MobiDB-lite"/>
    </source>
</evidence>
<evidence type="ECO:0000313" key="2">
    <source>
        <dbReference type="EMBL" id="GLP94750.1"/>
    </source>
</evidence>
<gene>
    <name evidence="2" type="ORF">GCM10007895_00560</name>
</gene>
<comment type="caution">
    <text evidence="2">The sequence shown here is derived from an EMBL/GenBank/DDBJ whole genome shotgun (WGS) entry which is preliminary data.</text>
</comment>